<dbReference type="EMBL" id="CP002736">
    <property type="protein sequence ID" value="AEF94963.1"/>
    <property type="molecule type" value="Genomic_DNA"/>
</dbReference>
<name>F6B9Z4_DESCC</name>
<accession>F6B9Z4</accession>
<dbReference type="NCBIfam" id="TIGR02833">
    <property type="entry name" value="spore_III_AB"/>
    <property type="match status" value="1"/>
</dbReference>
<sequence precursor="true">MLKLLGSAVVVLSCTLMGMTIASNYSRRPGEIRALRNALQMLETEISYGATPLPEALALVAERCDSRVARLFRRASEELLTMRGVTAREAWETAIADYYPKSALNRCDRAILQELGNALGISDREDQVKHLVLTKEQLQMEQAKAEDASARNTKVYNYLGFLGGLTIVLILI</sequence>
<dbReference type="Pfam" id="PF09548">
    <property type="entry name" value="Spore_III_AB"/>
    <property type="match status" value="1"/>
</dbReference>
<keyword evidence="2" id="KW-1185">Reference proteome</keyword>
<evidence type="ECO:0000313" key="1">
    <source>
        <dbReference type="EMBL" id="AEF94963.1"/>
    </source>
</evidence>
<organism evidence="1 2">
    <name type="scientific">Desulfotomaculum nigrificans (strain DSM 14880 / VKM B-2319 / CO-1-SRB)</name>
    <name type="common">Desulfotomaculum carboxydivorans</name>
    <dbReference type="NCBI Taxonomy" id="868595"/>
    <lineage>
        <taxon>Bacteria</taxon>
        <taxon>Bacillati</taxon>
        <taxon>Bacillota</taxon>
        <taxon>Clostridia</taxon>
        <taxon>Eubacteriales</taxon>
        <taxon>Desulfotomaculaceae</taxon>
        <taxon>Desulfotomaculum</taxon>
    </lineage>
</organism>
<evidence type="ECO:0000313" key="2">
    <source>
        <dbReference type="Proteomes" id="UP000009226"/>
    </source>
</evidence>
<dbReference type="HOGENOM" id="CLU_120887_1_2_9"/>
<reference evidence="1 2" key="1">
    <citation type="submission" date="2011-05" db="EMBL/GenBank/DDBJ databases">
        <title>Complete sequence of Desulfotomaculum carboxydivorans CO-1-SRB.</title>
        <authorList>
            <consortium name="US DOE Joint Genome Institute"/>
            <person name="Lucas S."/>
            <person name="Han J."/>
            <person name="Lapidus A."/>
            <person name="Cheng J.-F."/>
            <person name="Goodwin L."/>
            <person name="Pitluck S."/>
            <person name="Peters L."/>
            <person name="Mikhailova N."/>
            <person name="Lu M."/>
            <person name="Han C."/>
            <person name="Tapia R."/>
            <person name="Land M."/>
            <person name="Hauser L."/>
            <person name="Kyrpides N."/>
            <person name="Ivanova N."/>
            <person name="Pagani I."/>
            <person name="Stams A."/>
            <person name="Plugge C."/>
            <person name="Muyzer G."/>
            <person name="Kuever J."/>
            <person name="Parshina S."/>
            <person name="Ivanova A."/>
            <person name="Nazina T."/>
            <person name="Woyke T."/>
        </authorList>
    </citation>
    <scope>NUCLEOTIDE SEQUENCE [LARGE SCALE GENOMIC DNA]</scope>
    <source>
        <strain evidence="2">DSM 14880 / VKM B-2319 / CO-1-SRB</strain>
    </source>
</reference>
<dbReference type="STRING" id="868595.Desca_2124"/>
<dbReference type="InterPro" id="IPR014198">
    <property type="entry name" value="Spore_III_AB"/>
</dbReference>
<dbReference type="RefSeq" id="WP_013810556.1">
    <property type="nucleotide sequence ID" value="NC_015565.1"/>
</dbReference>
<protein>
    <submittedName>
        <fullName evidence="1">Stage III sporulation protein AB</fullName>
    </submittedName>
</protein>
<dbReference type="AlphaFoldDB" id="F6B9Z4"/>
<dbReference type="KEGG" id="dca:Desca_2124"/>
<dbReference type="eggNOG" id="ENOG5032S0Q">
    <property type="taxonomic scope" value="Bacteria"/>
</dbReference>
<dbReference type="Proteomes" id="UP000009226">
    <property type="component" value="Chromosome"/>
</dbReference>
<proteinExistence type="predicted"/>
<dbReference type="PIRSF" id="PIRSF021435">
    <property type="entry name" value="SpoIIIAB"/>
    <property type="match status" value="1"/>
</dbReference>
<gene>
    <name evidence="1" type="ordered locus">Desca_2124</name>
</gene>